<dbReference type="HOGENOM" id="CLU_020188_0_5_1"/>
<name>G7IA42_MEDTR</name>
<dbReference type="InterPro" id="IPR004158">
    <property type="entry name" value="DUF247_pln"/>
</dbReference>
<dbReference type="PaxDb" id="3880-AES59953"/>
<organism evidence="1 3">
    <name type="scientific">Medicago truncatula</name>
    <name type="common">Barrel medic</name>
    <name type="synonym">Medicago tribuloides</name>
    <dbReference type="NCBI Taxonomy" id="3880"/>
    <lineage>
        <taxon>Eukaryota</taxon>
        <taxon>Viridiplantae</taxon>
        <taxon>Streptophyta</taxon>
        <taxon>Embryophyta</taxon>
        <taxon>Tracheophyta</taxon>
        <taxon>Spermatophyta</taxon>
        <taxon>Magnoliopsida</taxon>
        <taxon>eudicotyledons</taxon>
        <taxon>Gunneridae</taxon>
        <taxon>Pentapetalae</taxon>
        <taxon>rosids</taxon>
        <taxon>fabids</taxon>
        <taxon>Fabales</taxon>
        <taxon>Fabaceae</taxon>
        <taxon>Papilionoideae</taxon>
        <taxon>50 kb inversion clade</taxon>
        <taxon>NPAAA clade</taxon>
        <taxon>Hologalegina</taxon>
        <taxon>IRL clade</taxon>
        <taxon>Trifolieae</taxon>
        <taxon>Medicago</taxon>
    </lineage>
</organism>
<evidence type="ECO:0000313" key="3">
    <source>
        <dbReference type="Proteomes" id="UP000002051"/>
    </source>
</evidence>
<dbReference type="STRING" id="3880.G7IA42"/>
<dbReference type="KEGG" id="mtr:11421187"/>
<sequence>MAIIPYMQAVLESRLYEEVHPCSICRVPNKLRDLKEDAYTPKSIFIGLLPRGETNYRQVQLMVGIKWQYMNRFLLQENQQNVPGTFDTRLSACSEDIPIFEIDIRASYDGSILGSELTTDVIGRKMILDGCFLLQLLSRLEHPTIDPQDPIFETREKMCAAVNDITLLENQIPFIVLKKLYRKTIGERFVPEHDNPVDQHVEIRIDHRVDVEQIDNGAGVVNAPVAVKLINNGAEVVNPPVAQHVQVWNDHRVARIVQRAFGYPLQNTRGCAHILDLMHFSTVEDSRIRDAKPARQELVRCATSLLAAGIIIIPVPCLVERNPQVLDLTDTFDFNIRLDYITGELRIPVLNFKETTEVRWRNLIAWEQSKINIRCKYTSYALFFKGLICCESDIGLLQEKGVIVLDGCDRSRKDLMTLFSTISQGAEHMDSSFTDICTSLNNYMSMRFTMIILFRLMWHKCRIGYETSRNFIREGREMQSTRWKIVGVLAATALIILFRQSTNSFY</sequence>
<dbReference type="AlphaFoldDB" id="G7IA42"/>
<dbReference type="PANTHER" id="PTHR31170">
    <property type="entry name" value="BNAC04G53230D PROTEIN"/>
    <property type="match status" value="1"/>
</dbReference>
<dbReference type="EnsemblPlants" id="AES59953">
    <property type="protein sequence ID" value="AES59953"/>
    <property type="gene ID" value="MTR_1g038270"/>
</dbReference>
<dbReference type="EMBL" id="CM001217">
    <property type="protein sequence ID" value="AES59953.1"/>
    <property type="molecule type" value="Genomic_DNA"/>
</dbReference>
<keyword evidence="3" id="KW-1185">Reference proteome</keyword>
<proteinExistence type="predicted"/>
<reference evidence="1 3" key="2">
    <citation type="journal article" date="2014" name="BMC Genomics">
        <title>An improved genome release (version Mt4.0) for the model legume Medicago truncatula.</title>
        <authorList>
            <person name="Tang H."/>
            <person name="Krishnakumar V."/>
            <person name="Bidwell S."/>
            <person name="Rosen B."/>
            <person name="Chan A."/>
            <person name="Zhou S."/>
            <person name="Gentzbittel L."/>
            <person name="Childs K.L."/>
            <person name="Yandell M."/>
            <person name="Gundlach H."/>
            <person name="Mayer K.F."/>
            <person name="Schwartz D.C."/>
            <person name="Town C.D."/>
        </authorList>
    </citation>
    <scope>GENOME REANNOTATION</scope>
    <source>
        <strain evidence="2 3">cv. Jemalong A17</strain>
    </source>
</reference>
<evidence type="ECO:0000313" key="2">
    <source>
        <dbReference type="EnsemblPlants" id="AES59953"/>
    </source>
</evidence>
<dbReference type="Proteomes" id="UP000002051">
    <property type="component" value="Unassembled WGS sequence"/>
</dbReference>
<gene>
    <name evidence="2" type="primary">11421187</name>
    <name evidence="1" type="ordered locus">MTR_1g038270</name>
</gene>
<evidence type="ECO:0000313" key="1">
    <source>
        <dbReference type="EMBL" id="AES59953.1"/>
    </source>
</evidence>
<accession>G7IA42</accession>
<dbReference type="Pfam" id="PF03140">
    <property type="entry name" value="DUF247"/>
    <property type="match status" value="1"/>
</dbReference>
<dbReference type="PANTHER" id="PTHR31170:SF20">
    <property type="entry name" value="DUF247 DOMAIN PROTEIN"/>
    <property type="match status" value="1"/>
</dbReference>
<reference evidence="1 3" key="1">
    <citation type="journal article" date="2011" name="Nature">
        <title>The Medicago genome provides insight into the evolution of rhizobial symbioses.</title>
        <authorList>
            <person name="Young N.D."/>
            <person name="Debelle F."/>
            <person name="Oldroyd G.E."/>
            <person name="Geurts R."/>
            <person name="Cannon S.B."/>
            <person name="Udvardi M.K."/>
            <person name="Benedito V.A."/>
            <person name="Mayer K.F."/>
            <person name="Gouzy J."/>
            <person name="Schoof H."/>
            <person name="Van de Peer Y."/>
            <person name="Proost S."/>
            <person name="Cook D.R."/>
            <person name="Meyers B.C."/>
            <person name="Spannagl M."/>
            <person name="Cheung F."/>
            <person name="De Mita S."/>
            <person name="Krishnakumar V."/>
            <person name="Gundlach H."/>
            <person name="Zhou S."/>
            <person name="Mudge J."/>
            <person name="Bharti A.K."/>
            <person name="Murray J.D."/>
            <person name="Naoumkina M.A."/>
            <person name="Rosen B."/>
            <person name="Silverstein K.A."/>
            <person name="Tang H."/>
            <person name="Rombauts S."/>
            <person name="Zhao P.X."/>
            <person name="Zhou P."/>
            <person name="Barbe V."/>
            <person name="Bardou P."/>
            <person name="Bechner M."/>
            <person name="Bellec A."/>
            <person name="Berger A."/>
            <person name="Berges H."/>
            <person name="Bidwell S."/>
            <person name="Bisseling T."/>
            <person name="Choisne N."/>
            <person name="Couloux A."/>
            <person name="Denny R."/>
            <person name="Deshpande S."/>
            <person name="Dai X."/>
            <person name="Doyle J.J."/>
            <person name="Dudez A.M."/>
            <person name="Farmer A.D."/>
            <person name="Fouteau S."/>
            <person name="Franken C."/>
            <person name="Gibelin C."/>
            <person name="Gish J."/>
            <person name="Goldstein S."/>
            <person name="Gonzalez A.J."/>
            <person name="Green P.J."/>
            <person name="Hallab A."/>
            <person name="Hartog M."/>
            <person name="Hua A."/>
            <person name="Humphray S.J."/>
            <person name="Jeong D.H."/>
            <person name="Jing Y."/>
            <person name="Jocker A."/>
            <person name="Kenton S.M."/>
            <person name="Kim D.J."/>
            <person name="Klee K."/>
            <person name="Lai H."/>
            <person name="Lang C."/>
            <person name="Lin S."/>
            <person name="Macmil S.L."/>
            <person name="Magdelenat G."/>
            <person name="Matthews L."/>
            <person name="McCorrison J."/>
            <person name="Monaghan E.L."/>
            <person name="Mun J.H."/>
            <person name="Najar F.Z."/>
            <person name="Nicholson C."/>
            <person name="Noirot C."/>
            <person name="O'Bleness M."/>
            <person name="Paule C.R."/>
            <person name="Poulain J."/>
            <person name="Prion F."/>
            <person name="Qin B."/>
            <person name="Qu C."/>
            <person name="Retzel E.F."/>
            <person name="Riddle C."/>
            <person name="Sallet E."/>
            <person name="Samain S."/>
            <person name="Samson N."/>
            <person name="Sanders I."/>
            <person name="Saurat O."/>
            <person name="Scarpelli C."/>
            <person name="Schiex T."/>
            <person name="Segurens B."/>
            <person name="Severin A.J."/>
            <person name="Sherrier D.J."/>
            <person name="Shi R."/>
            <person name="Sims S."/>
            <person name="Singer S.R."/>
            <person name="Sinharoy S."/>
            <person name="Sterck L."/>
            <person name="Viollet A."/>
            <person name="Wang B.B."/>
            <person name="Wang K."/>
            <person name="Wang M."/>
            <person name="Wang X."/>
            <person name="Warfsmann J."/>
            <person name="Weissenbach J."/>
            <person name="White D.D."/>
            <person name="White J.D."/>
            <person name="Wiley G.B."/>
            <person name="Wincker P."/>
            <person name="Xing Y."/>
            <person name="Yang L."/>
            <person name="Yao Z."/>
            <person name="Ying F."/>
            <person name="Zhai J."/>
            <person name="Zhou L."/>
            <person name="Zuber A."/>
            <person name="Denarie J."/>
            <person name="Dixon R.A."/>
            <person name="May G.D."/>
            <person name="Schwartz D.C."/>
            <person name="Rogers J."/>
            <person name="Quetier F."/>
            <person name="Town C.D."/>
            <person name="Roe B.A."/>
        </authorList>
    </citation>
    <scope>NUCLEOTIDE SEQUENCE [LARGE SCALE GENOMIC DNA]</scope>
    <source>
        <strain evidence="1">A17</strain>
        <strain evidence="2 3">cv. Jemalong A17</strain>
    </source>
</reference>
<reference evidence="2" key="3">
    <citation type="submission" date="2015-04" db="UniProtKB">
        <authorList>
            <consortium name="EnsemblPlants"/>
        </authorList>
    </citation>
    <scope>IDENTIFICATION</scope>
    <source>
        <strain evidence="2">cv. Jemalong A17</strain>
    </source>
</reference>
<protein>
    <submittedName>
        <fullName evidence="1">DUF247 domain protein</fullName>
    </submittedName>
</protein>